<feature type="domain" description="Large ribosomal subunit protein uL6 alpha-beta" evidence="5">
    <location>
        <begin position="72"/>
        <end position="142"/>
    </location>
</feature>
<dbReference type="GO" id="GO:0003735">
    <property type="term" value="F:structural constituent of ribosome"/>
    <property type="evidence" value="ECO:0007669"/>
    <property type="project" value="InterPro"/>
</dbReference>
<reference evidence="6" key="1">
    <citation type="journal article" date="2020" name="Fungal Divers.">
        <title>Resolving the Mortierellaceae phylogeny through synthesis of multi-gene phylogenetics and phylogenomics.</title>
        <authorList>
            <person name="Vandepol N."/>
            <person name="Liber J."/>
            <person name="Desiro A."/>
            <person name="Na H."/>
            <person name="Kennedy M."/>
            <person name="Barry K."/>
            <person name="Grigoriev I.V."/>
            <person name="Miller A.N."/>
            <person name="O'Donnell K."/>
            <person name="Stajich J.E."/>
            <person name="Bonito G."/>
        </authorList>
    </citation>
    <scope>NUCLEOTIDE SEQUENCE</scope>
    <source>
        <strain evidence="6">MES-2147</strain>
    </source>
</reference>
<sequence>MASMIPRRLGPCFWVVATRTTTTTNPGATAIRRAFSTSPAVLSHIGKQPLPYGLDVVLTHDLIPITDPRVVADLHSTTLRIKGPLGEHVLPIKPFVNLNFEHEQGDSLLTISVQDPELKEQRSMWGTTRALIANAIIGVTDGYTVPIRLVGVGYRASVEGSKTKKLSMKLGYSHPVDVDIPEGIQCSTPLPNKIVLQGNNIQKLKEFAFKIRKWRPPEPYNQKGIFVGDETIVKKTSKKK</sequence>
<dbReference type="InterPro" id="IPR020040">
    <property type="entry name" value="Ribosomal_uL6_a/b-dom"/>
</dbReference>
<evidence type="ECO:0000259" key="5">
    <source>
        <dbReference type="Pfam" id="PF00347"/>
    </source>
</evidence>
<dbReference type="Proteomes" id="UP000749646">
    <property type="component" value="Unassembled WGS sequence"/>
</dbReference>
<dbReference type="GO" id="GO:0006412">
    <property type="term" value="P:translation"/>
    <property type="evidence" value="ECO:0007669"/>
    <property type="project" value="InterPro"/>
</dbReference>
<evidence type="ECO:0000313" key="6">
    <source>
        <dbReference type="EMBL" id="KAF9999659.1"/>
    </source>
</evidence>
<evidence type="ECO:0000256" key="1">
    <source>
        <dbReference type="ARBA" id="ARBA00009356"/>
    </source>
</evidence>
<name>A0A9P6MGR3_9FUNG</name>
<keyword evidence="2 4" id="KW-0689">Ribosomal protein</keyword>
<feature type="domain" description="Large ribosomal subunit protein uL6 alpha-beta" evidence="5">
    <location>
        <begin position="150"/>
        <end position="225"/>
    </location>
</feature>
<dbReference type="PRINTS" id="PR00059">
    <property type="entry name" value="RIBOSOMALL6"/>
</dbReference>
<dbReference type="EMBL" id="JAAAHW010000715">
    <property type="protein sequence ID" value="KAF9999659.1"/>
    <property type="molecule type" value="Genomic_DNA"/>
</dbReference>
<dbReference type="InterPro" id="IPR019906">
    <property type="entry name" value="Ribosomal_uL6_bac-type"/>
</dbReference>
<dbReference type="InterPro" id="IPR036789">
    <property type="entry name" value="Ribosomal_uL6-like_a/b-dom_sf"/>
</dbReference>
<accession>A0A9P6MGR3</accession>
<evidence type="ECO:0000256" key="2">
    <source>
        <dbReference type="ARBA" id="ARBA00022980"/>
    </source>
</evidence>
<keyword evidence="3 4" id="KW-0687">Ribonucleoprotein</keyword>
<dbReference type="AlphaFoldDB" id="A0A9P6MGR3"/>
<dbReference type="GO" id="GO:0005762">
    <property type="term" value="C:mitochondrial large ribosomal subunit"/>
    <property type="evidence" value="ECO:0007669"/>
    <property type="project" value="TreeGrafter"/>
</dbReference>
<dbReference type="PANTHER" id="PTHR11655">
    <property type="entry name" value="60S/50S RIBOSOMAL PROTEIN L6/L9"/>
    <property type="match status" value="1"/>
</dbReference>
<proteinExistence type="inferred from homology"/>
<dbReference type="Gene3D" id="3.90.930.12">
    <property type="entry name" value="Ribosomal protein L6, alpha-beta domain"/>
    <property type="match status" value="2"/>
</dbReference>
<keyword evidence="7" id="KW-1185">Reference proteome</keyword>
<dbReference type="GO" id="GO:0019843">
    <property type="term" value="F:rRNA binding"/>
    <property type="evidence" value="ECO:0007669"/>
    <property type="project" value="InterPro"/>
</dbReference>
<organism evidence="6 7">
    <name type="scientific">Modicella reniformis</name>
    <dbReference type="NCBI Taxonomy" id="1440133"/>
    <lineage>
        <taxon>Eukaryota</taxon>
        <taxon>Fungi</taxon>
        <taxon>Fungi incertae sedis</taxon>
        <taxon>Mucoromycota</taxon>
        <taxon>Mortierellomycotina</taxon>
        <taxon>Mortierellomycetes</taxon>
        <taxon>Mortierellales</taxon>
        <taxon>Mortierellaceae</taxon>
        <taxon>Modicella</taxon>
    </lineage>
</organism>
<evidence type="ECO:0000256" key="3">
    <source>
        <dbReference type="ARBA" id="ARBA00023274"/>
    </source>
</evidence>
<dbReference type="PANTHER" id="PTHR11655:SF14">
    <property type="entry name" value="LARGE RIBOSOMAL SUBUNIT PROTEIN UL6M"/>
    <property type="match status" value="1"/>
</dbReference>
<dbReference type="SUPFAM" id="SSF56053">
    <property type="entry name" value="Ribosomal protein L6"/>
    <property type="match status" value="2"/>
</dbReference>
<protein>
    <recommendedName>
        <fullName evidence="5">Large ribosomal subunit protein uL6 alpha-beta domain-containing protein</fullName>
    </recommendedName>
</protein>
<comment type="caution">
    <text evidence="6">The sequence shown here is derived from an EMBL/GenBank/DDBJ whole genome shotgun (WGS) entry which is preliminary data.</text>
</comment>
<dbReference type="InterPro" id="IPR000702">
    <property type="entry name" value="Ribosomal_uL6-like"/>
</dbReference>
<dbReference type="Pfam" id="PF00347">
    <property type="entry name" value="Ribosomal_L6"/>
    <property type="match status" value="2"/>
</dbReference>
<evidence type="ECO:0000313" key="7">
    <source>
        <dbReference type="Proteomes" id="UP000749646"/>
    </source>
</evidence>
<gene>
    <name evidence="6" type="ORF">BGZ65_005024</name>
</gene>
<evidence type="ECO:0000256" key="4">
    <source>
        <dbReference type="RuleBase" id="RU003869"/>
    </source>
</evidence>
<comment type="similarity">
    <text evidence="1 4">Belongs to the universal ribosomal protein uL6 family.</text>
</comment>
<dbReference type="OrthoDB" id="540873at2759"/>